<comment type="caution">
    <text evidence="3">The sequence shown here is derived from an EMBL/GenBank/DDBJ whole genome shotgun (WGS) entry which is preliminary data.</text>
</comment>
<dbReference type="InterPro" id="IPR056059">
    <property type="entry name" value="DUF7642"/>
</dbReference>
<gene>
    <name evidence="3" type="ORF">D0Y65_050421</name>
</gene>
<accession>A0A445FC35</accession>
<protein>
    <recommendedName>
        <fullName evidence="2">DUF7642 domain-containing protein</fullName>
    </recommendedName>
</protein>
<proteinExistence type="predicted"/>
<keyword evidence="1" id="KW-0812">Transmembrane</keyword>
<evidence type="ECO:0000313" key="4">
    <source>
        <dbReference type="Proteomes" id="UP000289340"/>
    </source>
</evidence>
<feature type="transmembrane region" description="Helical" evidence="1">
    <location>
        <begin position="195"/>
        <end position="218"/>
    </location>
</feature>
<evidence type="ECO:0000313" key="3">
    <source>
        <dbReference type="EMBL" id="RZB46386.1"/>
    </source>
</evidence>
<reference evidence="3 4" key="1">
    <citation type="submission" date="2018-09" db="EMBL/GenBank/DDBJ databases">
        <title>A high-quality reference genome of wild soybean provides a powerful tool to mine soybean genomes.</title>
        <authorList>
            <person name="Xie M."/>
            <person name="Chung C.Y.L."/>
            <person name="Li M.-W."/>
            <person name="Wong F.-L."/>
            <person name="Chan T.-F."/>
            <person name="Lam H.-M."/>
        </authorList>
    </citation>
    <scope>NUCLEOTIDE SEQUENCE [LARGE SCALE GENOMIC DNA]</scope>
    <source>
        <strain evidence="4">cv. W05</strain>
        <tissue evidence="3">Hypocotyl of etiolated seedlings</tissue>
    </source>
</reference>
<dbReference type="Pfam" id="PF24649">
    <property type="entry name" value="DUF7642"/>
    <property type="match status" value="1"/>
</dbReference>
<keyword evidence="4" id="KW-1185">Reference proteome</keyword>
<dbReference type="PANTHER" id="PTHR35410">
    <property type="entry name" value="EXPRESSED PROTEIN"/>
    <property type="match status" value="1"/>
</dbReference>
<feature type="domain" description="DUF7642" evidence="2">
    <location>
        <begin position="227"/>
        <end position="278"/>
    </location>
</feature>
<evidence type="ECO:0000259" key="2">
    <source>
        <dbReference type="Pfam" id="PF24649"/>
    </source>
</evidence>
<name>A0A445FC35_GLYSO</name>
<evidence type="ECO:0000256" key="1">
    <source>
        <dbReference type="SAM" id="Phobius"/>
    </source>
</evidence>
<dbReference type="PANTHER" id="PTHR35410:SF2">
    <property type="entry name" value="OS02G0640200 PROTEIN"/>
    <property type="match status" value="1"/>
</dbReference>
<dbReference type="AlphaFoldDB" id="A0A445FC35"/>
<feature type="non-terminal residue" evidence="3">
    <location>
        <position position="1"/>
    </location>
</feature>
<dbReference type="Proteomes" id="UP000289340">
    <property type="component" value="Chromosome 19"/>
</dbReference>
<dbReference type="EMBL" id="QZWG01000019">
    <property type="protein sequence ID" value="RZB46386.1"/>
    <property type="molecule type" value="Genomic_DNA"/>
</dbReference>
<organism evidence="3 4">
    <name type="scientific">Glycine soja</name>
    <name type="common">Wild soybean</name>
    <dbReference type="NCBI Taxonomy" id="3848"/>
    <lineage>
        <taxon>Eukaryota</taxon>
        <taxon>Viridiplantae</taxon>
        <taxon>Streptophyta</taxon>
        <taxon>Embryophyta</taxon>
        <taxon>Tracheophyta</taxon>
        <taxon>Spermatophyta</taxon>
        <taxon>Magnoliopsida</taxon>
        <taxon>eudicotyledons</taxon>
        <taxon>Gunneridae</taxon>
        <taxon>Pentapetalae</taxon>
        <taxon>rosids</taxon>
        <taxon>fabids</taxon>
        <taxon>Fabales</taxon>
        <taxon>Fabaceae</taxon>
        <taxon>Papilionoideae</taxon>
        <taxon>50 kb inversion clade</taxon>
        <taxon>NPAAA clade</taxon>
        <taxon>indigoferoid/millettioid clade</taxon>
        <taxon>Phaseoleae</taxon>
        <taxon>Glycine</taxon>
        <taxon>Glycine subgen. Soja</taxon>
    </lineage>
</organism>
<keyword evidence="1" id="KW-1133">Transmembrane helix</keyword>
<keyword evidence="1" id="KW-0472">Membrane</keyword>
<sequence>ESTWNLVGAGYTGHVMTFEVGAVLEDANWQAPVNCFDENDKEKNIPILGSAVRGGSLGSYDIGSATWADLRKAPLQSAMEVTYICVHFVLKELVRKSISETEVSNVSAMSQQSSALESGSFHSPVDEKLILKFVVEEMMIGHTDHISESRSLKDQILGYSGSELSDDEEEDCLEQILYSTSFEELASNYVKYDTVIWLAISLLLVLAWRIGLLMLLYLPIRRYVLQKDLSSCILYVTCIEVVYKVSRPSFIPFWGTVTIERRVPLSLVIDIIIEQGYVIILKATIGLQMIVTEASKITQDVSTSGKHADPSTDEENICQEQLRDQLF</sequence>